<dbReference type="InterPro" id="IPR001841">
    <property type="entry name" value="Znf_RING"/>
</dbReference>
<evidence type="ECO:0000259" key="7">
    <source>
        <dbReference type="PROSITE" id="PS50089"/>
    </source>
</evidence>
<dbReference type="GO" id="GO:0008094">
    <property type="term" value="F:ATP-dependent activity, acting on DNA"/>
    <property type="evidence" value="ECO:0007669"/>
    <property type="project" value="TreeGrafter"/>
</dbReference>
<dbReference type="PANTHER" id="PTHR45626">
    <property type="entry name" value="TRANSCRIPTION TERMINATION FACTOR 2-RELATED"/>
    <property type="match status" value="1"/>
</dbReference>
<evidence type="ECO:0000256" key="4">
    <source>
        <dbReference type="ARBA" id="ARBA00022840"/>
    </source>
</evidence>
<evidence type="ECO:0000313" key="11">
    <source>
        <dbReference type="EMBL" id="TMW60806.1"/>
    </source>
</evidence>
<keyword evidence="2" id="KW-0378">Hydrolase</keyword>
<feature type="compositionally biased region" description="Basic residues" evidence="6">
    <location>
        <begin position="1067"/>
        <end position="1076"/>
    </location>
</feature>
<accession>A0A8K1CDB0</accession>
<dbReference type="PROSITE" id="PS51194">
    <property type="entry name" value="HELICASE_CTER"/>
    <property type="match status" value="1"/>
</dbReference>
<dbReference type="SUPFAM" id="SSF81383">
    <property type="entry name" value="F-box domain"/>
    <property type="match status" value="1"/>
</dbReference>
<evidence type="ECO:0000256" key="3">
    <source>
        <dbReference type="ARBA" id="ARBA00022806"/>
    </source>
</evidence>
<dbReference type="GO" id="GO:0006281">
    <property type="term" value="P:DNA repair"/>
    <property type="evidence" value="ECO:0007669"/>
    <property type="project" value="TreeGrafter"/>
</dbReference>
<feature type="compositionally biased region" description="Basic and acidic residues" evidence="6">
    <location>
        <begin position="1138"/>
        <end position="1151"/>
    </location>
</feature>
<evidence type="ECO:0000259" key="9">
    <source>
        <dbReference type="PROSITE" id="PS51192"/>
    </source>
</evidence>
<dbReference type="SMART" id="SM00487">
    <property type="entry name" value="DEXDc"/>
    <property type="match status" value="1"/>
</dbReference>
<dbReference type="CDD" id="cd18008">
    <property type="entry name" value="DEXDc_SHPRH-like"/>
    <property type="match status" value="1"/>
</dbReference>
<feature type="compositionally biased region" description="Basic and acidic residues" evidence="6">
    <location>
        <begin position="374"/>
        <end position="385"/>
    </location>
</feature>
<dbReference type="CDD" id="cd16449">
    <property type="entry name" value="RING-HC"/>
    <property type="match status" value="1"/>
</dbReference>
<evidence type="ECO:0000256" key="1">
    <source>
        <dbReference type="ARBA" id="ARBA00022741"/>
    </source>
</evidence>
<evidence type="ECO:0000259" key="10">
    <source>
        <dbReference type="PROSITE" id="PS51194"/>
    </source>
</evidence>
<dbReference type="PROSITE" id="PS50089">
    <property type="entry name" value="ZF_RING_2"/>
    <property type="match status" value="1"/>
</dbReference>
<evidence type="ECO:0000256" key="6">
    <source>
        <dbReference type="SAM" id="MobiDB-lite"/>
    </source>
</evidence>
<feature type="domain" description="Helicase ATP-binding" evidence="9">
    <location>
        <begin position="339"/>
        <end position="575"/>
    </location>
</feature>
<evidence type="ECO:0000259" key="8">
    <source>
        <dbReference type="PROSITE" id="PS50181"/>
    </source>
</evidence>
<dbReference type="Gene3D" id="3.30.40.10">
    <property type="entry name" value="Zinc/RING finger domain, C3HC4 (zinc finger)"/>
    <property type="match status" value="1"/>
</dbReference>
<feature type="region of interest" description="Disordered" evidence="6">
    <location>
        <begin position="1138"/>
        <end position="1317"/>
    </location>
</feature>
<keyword evidence="3" id="KW-0347">Helicase</keyword>
<proteinExistence type="predicted"/>
<dbReference type="GO" id="GO:0008270">
    <property type="term" value="F:zinc ion binding"/>
    <property type="evidence" value="ECO:0007669"/>
    <property type="project" value="UniProtKB-KW"/>
</dbReference>
<organism evidence="11 12">
    <name type="scientific">Pythium oligandrum</name>
    <name type="common">Mycoparasitic fungus</name>
    <dbReference type="NCBI Taxonomy" id="41045"/>
    <lineage>
        <taxon>Eukaryota</taxon>
        <taxon>Sar</taxon>
        <taxon>Stramenopiles</taxon>
        <taxon>Oomycota</taxon>
        <taxon>Peronosporomycetes</taxon>
        <taxon>Pythiales</taxon>
        <taxon>Pythiaceae</taxon>
        <taxon>Pythium</taxon>
    </lineage>
</organism>
<dbReference type="PROSITE" id="PS50181">
    <property type="entry name" value="FBOX"/>
    <property type="match status" value="1"/>
</dbReference>
<dbReference type="CDD" id="cd18793">
    <property type="entry name" value="SF2_C_SNF"/>
    <property type="match status" value="1"/>
</dbReference>
<dbReference type="PROSITE" id="PS51192">
    <property type="entry name" value="HELICASE_ATP_BIND_1"/>
    <property type="match status" value="1"/>
</dbReference>
<dbReference type="CDD" id="cd09917">
    <property type="entry name" value="F-box_SF"/>
    <property type="match status" value="1"/>
</dbReference>
<dbReference type="SUPFAM" id="SSF57850">
    <property type="entry name" value="RING/U-box"/>
    <property type="match status" value="1"/>
</dbReference>
<keyword evidence="1" id="KW-0547">Nucleotide-binding</keyword>
<dbReference type="SUPFAM" id="SSF52540">
    <property type="entry name" value="P-loop containing nucleoside triphosphate hydrolases"/>
    <property type="match status" value="2"/>
</dbReference>
<keyword evidence="12" id="KW-1185">Reference proteome</keyword>
<reference evidence="11" key="1">
    <citation type="submission" date="2019-03" db="EMBL/GenBank/DDBJ databases">
        <title>Long read genome sequence of the mycoparasitic Pythium oligandrum ATCC 38472 isolated from sugarbeet rhizosphere.</title>
        <authorList>
            <person name="Gaulin E."/>
        </authorList>
    </citation>
    <scope>NUCLEOTIDE SEQUENCE</scope>
    <source>
        <strain evidence="11">ATCC 38472_TT</strain>
    </source>
</reference>
<keyword evidence="4" id="KW-0067">ATP-binding</keyword>
<dbReference type="GO" id="GO:0005634">
    <property type="term" value="C:nucleus"/>
    <property type="evidence" value="ECO:0007669"/>
    <property type="project" value="TreeGrafter"/>
</dbReference>
<dbReference type="GO" id="GO:0004386">
    <property type="term" value="F:helicase activity"/>
    <property type="evidence" value="ECO:0007669"/>
    <property type="project" value="UniProtKB-KW"/>
</dbReference>
<evidence type="ECO:0000256" key="5">
    <source>
        <dbReference type="PROSITE-ProRule" id="PRU00175"/>
    </source>
</evidence>
<evidence type="ECO:0000313" key="12">
    <source>
        <dbReference type="Proteomes" id="UP000794436"/>
    </source>
</evidence>
<dbReference type="SMART" id="SM00490">
    <property type="entry name" value="HELICc"/>
    <property type="match status" value="1"/>
</dbReference>
<dbReference type="PANTHER" id="PTHR45626:SF14">
    <property type="entry name" value="ATP-DEPENDENT DNA HELICASE (EUROFUNG)"/>
    <property type="match status" value="1"/>
</dbReference>
<feature type="compositionally biased region" description="Low complexity" evidence="6">
    <location>
        <begin position="1153"/>
        <end position="1194"/>
    </location>
</feature>
<feature type="region of interest" description="Disordered" evidence="6">
    <location>
        <begin position="374"/>
        <end position="401"/>
    </location>
</feature>
<evidence type="ECO:0008006" key="13">
    <source>
        <dbReference type="Google" id="ProtNLM"/>
    </source>
</evidence>
<name>A0A8K1CDB0_PYTOL</name>
<feature type="region of interest" description="Disordered" evidence="6">
    <location>
        <begin position="1030"/>
        <end position="1098"/>
    </location>
</feature>
<dbReference type="Pfam" id="PF00271">
    <property type="entry name" value="Helicase_C"/>
    <property type="match status" value="1"/>
</dbReference>
<feature type="compositionally biased region" description="Acidic residues" evidence="6">
    <location>
        <begin position="1300"/>
        <end position="1310"/>
    </location>
</feature>
<dbReference type="OrthoDB" id="448448at2759"/>
<dbReference type="InterPro" id="IPR001810">
    <property type="entry name" value="F-box_dom"/>
</dbReference>
<keyword evidence="5" id="KW-0863">Zinc-finger</keyword>
<dbReference type="InterPro" id="IPR001650">
    <property type="entry name" value="Helicase_C-like"/>
</dbReference>
<feature type="domain" description="RING-type" evidence="7">
    <location>
        <begin position="749"/>
        <end position="788"/>
    </location>
</feature>
<sequence>MRRPSHHVVELLAPLDPTIPHTPGQVTDHAVAFERTADDWVQMVFPELSRPGKMVARAVACVNREQGCRCDFVRMIRSVLVLTERQVLRVTARYVISSFALSAGSEAMPIATIQLFFLLHERATRSNATSLKDFELLLCHLQPSLMDGHHQPTTNRMVEQVERAKRSSCHVVGCELHTIEDATQDARFTLSEVFERLTSIVNIDQMPIRDDATYFARMKRARREFVLTDMPVNILHEVVRMMDARDLAAISSVCTMFQHMAYEVVPGMKLLLYHHQRKALKWMLYREGSTRADLFRMPHPFLFPSASAPVDSANPQDEGDDLKAIDLIDGQLVRQNIRSNIAMDARGGLFCDEPGLGKTITMLALVLRTRGQRSDVRSREQEEAVTRQPGQRNLRSSENRGRVVKTDTLETSAATLIVVPNPLIDHWRYQIEMHLTPNALDVFIDDADGKKDLPSPQDLAKYDVVITSIGRLASEWKHRRPISALEERRPDRYGYEDGPQRFVDGFVCRGASSLLGVHWVRVVVDEGHKLGGTNPTHHMRMARVLHADKRWVMTGTPTPSTLQSADLRHMHGLLVFLRDRPYGDPDAKIWLKAIARPFEINDRTGYLRLLHLLNRLMIRHTKDSVQTLIPAPIRHTVIIDPTPNEYTTYNSVAAVARANLFLTNIDKKTPGKQHPDSLLNPKNRKYAAQALRNLREATYGGYKMLAIIKQDAFVETINDLNKLGVNPDLQAEAVQYLRRVGSTDVLTECKACGRHLQLLMLLPCGHLACCDCVESRFFGSGPSCLLCDASYDRDVLQTLQPGFEYESVEDQWTYHDVLDQGGQANGQERGDGNTIAVPQRDGNRQRIRPINIANFSTVIASKAIYVAHRIRELRRDFASENSGDGSRQNYWDTMTRPTAVKAIIFSQFREHIWRVKVALAQHGILCEDFFTGVSTARRMRNLLRFRHDPSSNVLLLTDVGSHGLDLSFVTHIFLMEEIWDKSLEQQVVSRAHRMGARHSVVVEQLLMRGSIEVVMYEMNKKLLARESGGVVADGQQESDDDAEVVDNPAPASRNTAAHGVLDGLFTNKKHKRKHKTSSSSQPQLDHNSNTSERGKATIRHRQLSHILQGVHLIREDQIAGDDGFARYEVTNNSEAVVREGRIKLPDARDRQMTAPQTPTSAPTQRPPVQAMLPPRSTSTTTSPPMARPAASSASDHSAGNGSSTSIPRRPNSASAASARVKIEAPSTSQQKHHRQSSEMIDLTASEDDEATPAPINRAAGKRRARVGFRDEWVDSETEDEQPKRTSKSPGKKKKKRVAFGDDDDDDDDDDWRPGKSE</sequence>
<dbReference type="InterPro" id="IPR036047">
    <property type="entry name" value="F-box-like_dom_sf"/>
</dbReference>
<dbReference type="InterPro" id="IPR038718">
    <property type="entry name" value="SNF2-like_sf"/>
</dbReference>
<dbReference type="Pfam" id="PF00176">
    <property type="entry name" value="SNF2-rel_dom"/>
    <property type="match status" value="1"/>
</dbReference>
<protein>
    <recommendedName>
        <fullName evidence="13">F-box protein</fullName>
    </recommendedName>
</protein>
<feature type="compositionally biased region" description="Basic residues" evidence="6">
    <location>
        <begin position="1284"/>
        <end position="1297"/>
    </location>
</feature>
<evidence type="ECO:0000256" key="2">
    <source>
        <dbReference type="ARBA" id="ARBA00022801"/>
    </source>
</evidence>
<feature type="compositionally biased region" description="Polar residues" evidence="6">
    <location>
        <begin position="1195"/>
        <end position="1206"/>
    </location>
</feature>
<keyword evidence="5" id="KW-0479">Metal-binding</keyword>
<dbReference type="InterPro" id="IPR000330">
    <property type="entry name" value="SNF2_N"/>
</dbReference>
<feature type="domain" description="F-box" evidence="8">
    <location>
        <begin position="224"/>
        <end position="276"/>
    </location>
</feature>
<dbReference type="GO" id="GO:0005524">
    <property type="term" value="F:ATP binding"/>
    <property type="evidence" value="ECO:0007669"/>
    <property type="project" value="UniProtKB-KW"/>
</dbReference>
<dbReference type="InterPro" id="IPR014001">
    <property type="entry name" value="Helicase_ATP-bd"/>
</dbReference>
<feature type="domain" description="Helicase C-terminal" evidence="10">
    <location>
        <begin position="885"/>
        <end position="1035"/>
    </location>
</feature>
<dbReference type="Pfam" id="PF00646">
    <property type="entry name" value="F-box"/>
    <property type="match status" value="1"/>
</dbReference>
<dbReference type="InterPro" id="IPR049730">
    <property type="entry name" value="SNF2/RAD54-like_C"/>
</dbReference>
<dbReference type="Proteomes" id="UP000794436">
    <property type="component" value="Unassembled WGS sequence"/>
</dbReference>
<dbReference type="InterPro" id="IPR027417">
    <property type="entry name" value="P-loop_NTPase"/>
</dbReference>
<comment type="caution">
    <text evidence="11">The sequence shown here is derived from an EMBL/GenBank/DDBJ whole genome shotgun (WGS) entry which is preliminary data.</text>
</comment>
<gene>
    <name evidence="11" type="ORF">Poli38472_000848</name>
</gene>
<dbReference type="InterPro" id="IPR050628">
    <property type="entry name" value="SNF2_RAD54_helicase_TF"/>
</dbReference>
<dbReference type="InterPro" id="IPR013083">
    <property type="entry name" value="Znf_RING/FYVE/PHD"/>
</dbReference>
<dbReference type="Gene3D" id="3.40.50.300">
    <property type="entry name" value="P-loop containing nucleotide triphosphate hydrolases"/>
    <property type="match status" value="1"/>
</dbReference>
<dbReference type="GO" id="GO:0016787">
    <property type="term" value="F:hydrolase activity"/>
    <property type="evidence" value="ECO:0007669"/>
    <property type="project" value="UniProtKB-KW"/>
</dbReference>
<dbReference type="EMBL" id="SPLM01000108">
    <property type="protein sequence ID" value="TMW60806.1"/>
    <property type="molecule type" value="Genomic_DNA"/>
</dbReference>
<dbReference type="Gene3D" id="3.40.50.10810">
    <property type="entry name" value="Tandem AAA-ATPase domain"/>
    <property type="match status" value="1"/>
</dbReference>
<feature type="compositionally biased region" description="Polar residues" evidence="6">
    <location>
        <begin position="1081"/>
        <end position="1091"/>
    </location>
</feature>
<keyword evidence="5" id="KW-0862">Zinc</keyword>